<reference evidence="2 3" key="2">
    <citation type="submission" date="2018-11" db="EMBL/GenBank/DDBJ databases">
        <authorList>
            <consortium name="Pathogen Informatics"/>
        </authorList>
    </citation>
    <scope>NUCLEOTIDE SEQUENCE [LARGE SCALE GENOMIC DNA]</scope>
</reference>
<sequence length="98" mass="9927">MTCEGATSIGELEASKILATHASQEQQPAPEEGKTMQQLESAPSTTEPNVLTTPGEDTSANVSPPGQTQEVISGVTAEQVAIVSGVAGGESQKDESSA</sequence>
<proteinExistence type="predicted"/>
<feature type="compositionally biased region" description="Polar residues" evidence="1">
    <location>
        <begin position="35"/>
        <end position="68"/>
    </location>
</feature>
<evidence type="ECO:0000313" key="3">
    <source>
        <dbReference type="Proteomes" id="UP000267096"/>
    </source>
</evidence>
<dbReference type="WBParaSite" id="ASIM_0000953701-mRNA-1">
    <property type="protein sequence ID" value="ASIM_0000953701-mRNA-1"/>
    <property type="gene ID" value="ASIM_0000953701"/>
</dbReference>
<dbReference type="EMBL" id="UYRR01027762">
    <property type="protein sequence ID" value="VDK38203.1"/>
    <property type="molecule type" value="Genomic_DNA"/>
</dbReference>
<name>A0A0M3JPE1_ANISI</name>
<dbReference type="Proteomes" id="UP000267096">
    <property type="component" value="Unassembled WGS sequence"/>
</dbReference>
<protein>
    <submittedName>
        <fullName evidence="4">E74 like ETS transcription factor 1</fullName>
    </submittedName>
</protein>
<reference evidence="4" key="1">
    <citation type="submission" date="2017-02" db="UniProtKB">
        <authorList>
            <consortium name="WormBaseParasite"/>
        </authorList>
    </citation>
    <scope>IDENTIFICATION</scope>
</reference>
<evidence type="ECO:0000256" key="1">
    <source>
        <dbReference type="SAM" id="MobiDB-lite"/>
    </source>
</evidence>
<accession>A0A0M3JPE1</accession>
<feature type="region of interest" description="Disordered" evidence="1">
    <location>
        <begin position="19"/>
        <end position="68"/>
    </location>
</feature>
<keyword evidence="3" id="KW-1185">Reference proteome</keyword>
<evidence type="ECO:0000313" key="2">
    <source>
        <dbReference type="EMBL" id="VDK38203.1"/>
    </source>
</evidence>
<organism evidence="4">
    <name type="scientific">Anisakis simplex</name>
    <name type="common">Herring worm</name>
    <dbReference type="NCBI Taxonomy" id="6269"/>
    <lineage>
        <taxon>Eukaryota</taxon>
        <taxon>Metazoa</taxon>
        <taxon>Ecdysozoa</taxon>
        <taxon>Nematoda</taxon>
        <taxon>Chromadorea</taxon>
        <taxon>Rhabditida</taxon>
        <taxon>Spirurina</taxon>
        <taxon>Ascaridomorpha</taxon>
        <taxon>Ascaridoidea</taxon>
        <taxon>Anisakidae</taxon>
        <taxon>Anisakis</taxon>
        <taxon>Anisakis simplex complex</taxon>
    </lineage>
</organism>
<dbReference type="AlphaFoldDB" id="A0A0M3JPE1"/>
<gene>
    <name evidence="2" type="ORF">ASIM_LOCUS9265</name>
</gene>
<evidence type="ECO:0000313" key="4">
    <source>
        <dbReference type="WBParaSite" id="ASIM_0000953701-mRNA-1"/>
    </source>
</evidence>